<comment type="subcellular location">
    <subcellularLocation>
        <location evidence="1">Cytoplasm</location>
        <location evidence="1">Cytoskeleton</location>
        <location evidence="1">Microtubule organizing center</location>
        <location evidence="1">Centrosome</location>
        <location evidence="1">Centriole</location>
    </subcellularLocation>
</comment>
<dbReference type="InterPro" id="IPR051877">
    <property type="entry name" value="Centriole_BasalBody_StrucProt"/>
</dbReference>
<feature type="coiled-coil region" evidence="5">
    <location>
        <begin position="162"/>
        <end position="362"/>
    </location>
</feature>
<feature type="coiled-coil region" evidence="5">
    <location>
        <begin position="89"/>
        <end position="137"/>
    </location>
</feature>
<organism evidence="7 8">
    <name type="scientific">Exocentrus adspersus</name>
    <dbReference type="NCBI Taxonomy" id="1586481"/>
    <lineage>
        <taxon>Eukaryota</taxon>
        <taxon>Metazoa</taxon>
        <taxon>Ecdysozoa</taxon>
        <taxon>Arthropoda</taxon>
        <taxon>Hexapoda</taxon>
        <taxon>Insecta</taxon>
        <taxon>Pterygota</taxon>
        <taxon>Neoptera</taxon>
        <taxon>Endopterygota</taxon>
        <taxon>Coleoptera</taxon>
        <taxon>Polyphaga</taxon>
        <taxon>Cucujiformia</taxon>
        <taxon>Chrysomeloidea</taxon>
        <taxon>Cerambycidae</taxon>
        <taxon>Lamiinae</taxon>
        <taxon>Acanthocinini</taxon>
        <taxon>Exocentrus</taxon>
    </lineage>
</organism>
<comment type="caution">
    <text evidence="7">The sequence shown here is derived from an EMBL/GenBank/DDBJ whole genome shotgun (WGS) entry which is preliminary data.</text>
</comment>
<evidence type="ECO:0000256" key="6">
    <source>
        <dbReference type="SAM" id="MobiDB-lite"/>
    </source>
</evidence>
<dbReference type="AlphaFoldDB" id="A0AAV8VY68"/>
<reference evidence="7 8" key="1">
    <citation type="journal article" date="2023" name="Insect Mol. Biol.">
        <title>Genome sequencing provides insights into the evolution of gene families encoding plant cell wall-degrading enzymes in longhorned beetles.</title>
        <authorList>
            <person name="Shin N.R."/>
            <person name="Okamura Y."/>
            <person name="Kirsch R."/>
            <person name="Pauchet Y."/>
        </authorList>
    </citation>
    <scope>NUCLEOTIDE SEQUENCE [LARGE SCALE GENOMIC DNA]</scope>
    <source>
        <strain evidence="7">EAD_L_NR</strain>
    </source>
</reference>
<feature type="coiled-coil region" evidence="5">
    <location>
        <begin position="523"/>
        <end position="835"/>
    </location>
</feature>
<keyword evidence="8" id="KW-1185">Reference proteome</keyword>
<sequence length="841" mass="98255">MESKFTKLRKELNDLGYIHTLKPDCVPLVDRLLSDLKTTTESLQKYMKIAQQAIEERDNLQLGAEPYRCDNAKLIRECNELHLAFIQFKEQHEKLQRDLKVKIVSLENQLQSCEGEKQALKKLIQNLETKLSKTESKGKTLTKSQSVKLEDTRKGFQLSSAMACADQKIAHLNKEIKKLKEEQLHLVESNDFLQNQLKNRDEEITRLNNLLEGGRPVEAISKDCCYKNIDNKIGALRDEITSLKQEKNTLHNQLKDALAKQHEAMRRALHLAERNKALEKEMKDIDQIALAVEAECNSTVRNNVEKIARLQDRMNESVIIIQNLERENSKLKQDKKELSADLDALKLEKKHLQNLVDTEIEDKKRLTDRINTFTIIEHDLNMEIDRLVRVTGEQKRRIAELECLVTEEKIKASSFELQRPIQMPKETLQKESAPKPISQKKTNQPEKSSKLKQAGPKKPEHKSTCKKFTGKKRPSVSKEPISRSTSPILVTGQESHTDKCCCEAENCIKHMKELLDKEMEYRQTQAMQQIESLKQEKEYYMKEYHRICDAMRNVPTHDKPDKLQEQLEQLQKEIKEKNQIITNLQNDIKVLDEERYNLRTKLEGLKRQSETDLDERCEKLSCKRQRREFEMIRNEYKDLENENDSLKAKIQSLNESSIFNEERMKQAFKEMESHIKKLEDERRELVIGQTTSRSNIVQLEEECVIVKEQLKATQIELNNQKANYNQLKSLHDQADRALSEAQNQVLRTEREMANLQSKMSNSYRESEVNEREMNRLQSDIDYMKTQLSKIDKEKDELLNLVDEKTEKIALLEDQLRETKNTISSLESELKELKRKLGLANP</sequence>
<evidence type="ECO:0000256" key="4">
    <source>
        <dbReference type="ARBA" id="ARBA00038123"/>
    </source>
</evidence>
<protein>
    <recommendedName>
        <fullName evidence="9">Centrosomal protein of 135 kDa</fullName>
    </recommendedName>
</protein>
<evidence type="ECO:0000256" key="5">
    <source>
        <dbReference type="SAM" id="Coils"/>
    </source>
</evidence>
<evidence type="ECO:0008006" key="9">
    <source>
        <dbReference type="Google" id="ProtNLM"/>
    </source>
</evidence>
<keyword evidence="5" id="KW-0175">Coiled coil</keyword>
<dbReference type="SUPFAM" id="SSF57997">
    <property type="entry name" value="Tropomyosin"/>
    <property type="match status" value="1"/>
</dbReference>
<evidence type="ECO:0000256" key="3">
    <source>
        <dbReference type="ARBA" id="ARBA00023212"/>
    </source>
</evidence>
<dbReference type="Gene3D" id="1.10.287.1490">
    <property type="match status" value="1"/>
</dbReference>
<comment type="similarity">
    <text evidence="4">Belongs to the CEP135/TSGA10 family.</text>
</comment>
<keyword evidence="2" id="KW-0963">Cytoplasm</keyword>
<gene>
    <name evidence="7" type="ORF">NQ315_003905</name>
</gene>
<dbReference type="EMBL" id="JANEYG010000019">
    <property type="protein sequence ID" value="KAJ8919321.1"/>
    <property type="molecule type" value="Genomic_DNA"/>
</dbReference>
<evidence type="ECO:0000256" key="1">
    <source>
        <dbReference type="ARBA" id="ARBA00004114"/>
    </source>
</evidence>
<evidence type="ECO:0000313" key="7">
    <source>
        <dbReference type="EMBL" id="KAJ8919321.1"/>
    </source>
</evidence>
<dbReference type="PANTHER" id="PTHR20544:SF0">
    <property type="entry name" value="NUCLEOPROTEIN TPR_MLP1 DOMAIN-CONTAINING PROTEIN"/>
    <property type="match status" value="1"/>
</dbReference>
<feature type="region of interest" description="Disordered" evidence="6">
    <location>
        <begin position="416"/>
        <end position="484"/>
    </location>
</feature>
<evidence type="ECO:0000313" key="8">
    <source>
        <dbReference type="Proteomes" id="UP001159042"/>
    </source>
</evidence>
<dbReference type="GO" id="GO:0005814">
    <property type="term" value="C:centriole"/>
    <property type="evidence" value="ECO:0007669"/>
    <property type="project" value="UniProtKB-SubCell"/>
</dbReference>
<dbReference type="PANTHER" id="PTHR20544">
    <property type="entry name" value="CENTROSOMAL PROTEIN CEP135"/>
    <property type="match status" value="1"/>
</dbReference>
<proteinExistence type="inferred from homology"/>
<dbReference type="Proteomes" id="UP001159042">
    <property type="component" value="Unassembled WGS sequence"/>
</dbReference>
<name>A0AAV8VY68_9CUCU</name>
<feature type="compositionally biased region" description="Basic residues" evidence="6">
    <location>
        <begin position="464"/>
        <end position="475"/>
    </location>
</feature>
<accession>A0AAV8VY68</accession>
<evidence type="ECO:0000256" key="2">
    <source>
        <dbReference type="ARBA" id="ARBA00022490"/>
    </source>
</evidence>
<keyword evidence="3" id="KW-0206">Cytoskeleton</keyword>